<evidence type="ECO:0000313" key="9">
    <source>
        <dbReference type="Proteomes" id="UP000314294"/>
    </source>
</evidence>
<sequence length="202" mass="23142">MILQLRRQVESLFSIKYADALGLPEPAAVPYSKFQMYPEELYASGLPEGVSVRRPGCFGAAKLRKILAASGQIQFVIKRPELLVEQVKQEMPPVPVCDPVATDVSTNRRKRKRVQESSRGPASNDLMSTNQIPVMQWPMYMVDYSGRRHQRKRQVMKCLNKGEEKRRGGKKKKRRRDGLSPPGLIVSETSQQPECFRRKEWL</sequence>
<dbReference type="AlphaFoldDB" id="A0A4Z2HM59"/>
<comment type="subcellular location">
    <subcellularLocation>
        <location evidence="1">Nucleus</location>
    </subcellularLocation>
</comment>
<dbReference type="GO" id="GO:0003677">
    <property type="term" value="F:DNA binding"/>
    <property type="evidence" value="ECO:0007669"/>
    <property type="project" value="UniProtKB-KW"/>
</dbReference>
<dbReference type="PROSITE" id="PS51139">
    <property type="entry name" value="GTF2I"/>
    <property type="match status" value="1"/>
</dbReference>
<evidence type="ECO:0000256" key="3">
    <source>
        <dbReference type="ARBA" id="ARBA00023015"/>
    </source>
</evidence>
<proteinExistence type="predicted"/>
<protein>
    <submittedName>
        <fullName evidence="8">General transcription factor II-I repeat domain-containing protein 1</fullName>
    </submittedName>
</protein>
<evidence type="ECO:0000256" key="1">
    <source>
        <dbReference type="ARBA" id="ARBA00004123"/>
    </source>
</evidence>
<dbReference type="SUPFAM" id="SSF117773">
    <property type="entry name" value="GTF2I-like repeat"/>
    <property type="match status" value="1"/>
</dbReference>
<keyword evidence="2" id="KW-0677">Repeat</keyword>
<feature type="compositionally biased region" description="Basic residues" evidence="7">
    <location>
        <begin position="167"/>
        <end position="176"/>
    </location>
</feature>
<keyword evidence="9" id="KW-1185">Reference proteome</keyword>
<evidence type="ECO:0000256" key="7">
    <source>
        <dbReference type="SAM" id="MobiDB-lite"/>
    </source>
</evidence>
<dbReference type="PANTHER" id="PTHR46304">
    <property type="entry name" value="GENERAL TRANSCRIPTION FACTOR II-I REPEAT DOMAIN-CONTAINING PROTEIN 1"/>
    <property type="match status" value="1"/>
</dbReference>
<keyword evidence="6" id="KW-0539">Nucleus</keyword>
<organism evidence="8 9">
    <name type="scientific">Liparis tanakae</name>
    <name type="common">Tanaka's snailfish</name>
    <dbReference type="NCBI Taxonomy" id="230148"/>
    <lineage>
        <taxon>Eukaryota</taxon>
        <taxon>Metazoa</taxon>
        <taxon>Chordata</taxon>
        <taxon>Craniata</taxon>
        <taxon>Vertebrata</taxon>
        <taxon>Euteleostomi</taxon>
        <taxon>Actinopterygii</taxon>
        <taxon>Neopterygii</taxon>
        <taxon>Teleostei</taxon>
        <taxon>Neoteleostei</taxon>
        <taxon>Acanthomorphata</taxon>
        <taxon>Eupercaria</taxon>
        <taxon>Perciformes</taxon>
        <taxon>Cottioidei</taxon>
        <taxon>Cottales</taxon>
        <taxon>Liparidae</taxon>
        <taxon>Liparis</taxon>
    </lineage>
</organism>
<feature type="compositionally biased region" description="Polar residues" evidence="7">
    <location>
        <begin position="117"/>
        <end position="130"/>
    </location>
</feature>
<dbReference type="Gene3D" id="3.90.1460.10">
    <property type="entry name" value="GTF2I-like"/>
    <property type="match status" value="1"/>
</dbReference>
<comment type="caution">
    <text evidence="8">The sequence shown here is derived from an EMBL/GenBank/DDBJ whole genome shotgun (WGS) entry which is preliminary data.</text>
</comment>
<keyword evidence="4" id="KW-0238">DNA-binding</keyword>
<gene>
    <name evidence="8" type="primary">GTF2IRD1_0</name>
    <name evidence="8" type="ORF">EYF80_023790</name>
</gene>
<evidence type="ECO:0000256" key="4">
    <source>
        <dbReference type="ARBA" id="ARBA00023125"/>
    </source>
</evidence>
<dbReference type="OrthoDB" id="10072451at2759"/>
<feature type="region of interest" description="Disordered" evidence="7">
    <location>
        <begin position="98"/>
        <end position="130"/>
    </location>
</feature>
<accession>A0A4Z2HM59</accession>
<feature type="region of interest" description="Disordered" evidence="7">
    <location>
        <begin position="159"/>
        <end position="202"/>
    </location>
</feature>
<keyword evidence="5" id="KW-0804">Transcription</keyword>
<dbReference type="Pfam" id="PF02946">
    <property type="entry name" value="GTF2I"/>
    <property type="match status" value="1"/>
</dbReference>
<dbReference type="Proteomes" id="UP000314294">
    <property type="component" value="Unassembled WGS sequence"/>
</dbReference>
<dbReference type="GO" id="GO:0005634">
    <property type="term" value="C:nucleus"/>
    <property type="evidence" value="ECO:0007669"/>
    <property type="project" value="UniProtKB-SubCell"/>
</dbReference>
<evidence type="ECO:0000313" key="8">
    <source>
        <dbReference type="EMBL" id="TNN66034.1"/>
    </source>
</evidence>
<name>A0A4Z2HM59_9TELE</name>
<evidence type="ECO:0000256" key="2">
    <source>
        <dbReference type="ARBA" id="ARBA00022737"/>
    </source>
</evidence>
<evidence type="ECO:0000256" key="5">
    <source>
        <dbReference type="ARBA" id="ARBA00023163"/>
    </source>
</evidence>
<keyword evidence="3" id="KW-0805">Transcription regulation</keyword>
<dbReference type="PANTHER" id="PTHR46304:SF1">
    <property type="entry name" value="GENERAL TRANSCRIPTION FACTOR II-I REPEAT DOMAIN-CONTAINING PROTEIN 1"/>
    <property type="match status" value="1"/>
</dbReference>
<dbReference type="InterPro" id="IPR004212">
    <property type="entry name" value="GTF2I"/>
</dbReference>
<evidence type="ECO:0000256" key="6">
    <source>
        <dbReference type="ARBA" id="ARBA00023242"/>
    </source>
</evidence>
<reference evidence="8 9" key="1">
    <citation type="submission" date="2019-03" db="EMBL/GenBank/DDBJ databases">
        <title>First draft genome of Liparis tanakae, snailfish: a comprehensive survey of snailfish specific genes.</title>
        <authorList>
            <person name="Kim W."/>
            <person name="Song I."/>
            <person name="Jeong J.-H."/>
            <person name="Kim D."/>
            <person name="Kim S."/>
            <person name="Ryu S."/>
            <person name="Song J.Y."/>
            <person name="Lee S.K."/>
        </authorList>
    </citation>
    <scope>NUCLEOTIDE SEQUENCE [LARGE SCALE GENOMIC DNA]</scope>
    <source>
        <tissue evidence="8">Muscle</tissue>
    </source>
</reference>
<dbReference type="GO" id="GO:0003700">
    <property type="term" value="F:DNA-binding transcription factor activity"/>
    <property type="evidence" value="ECO:0007669"/>
    <property type="project" value="TreeGrafter"/>
</dbReference>
<dbReference type="EMBL" id="SRLO01000226">
    <property type="protein sequence ID" value="TNN66034.1"/>
    <property type="molecule type" value="Genomic_DNA"/>
</dbReference>
<dbReference type="InterPro" id="IPR036647">
    <property type="entry name" value="GTF2I-like_rpt_sf"/>
</dbReference>